<dbReference type="InterPro" id="IPR011034">
    <property type="entry name" value="Formyl_transferase-like_C_sf"/>
</dbReference>
<dbReference type="PANTHER" id="PTHR11138">
    <property type="entry name" value="METHIONYL-TRNA FORMYLTRANSFERASE"/>
    <property type="match status" value="1"/>
</dbReference>
<dbReference type="EC" id="2.1.2.9" evidence="2 5"/>
<feature type="domain" description="Formyl transferase C-terminal" evidence="7">
    <location>
        <begin position="200"/>
        <end position="311"/>
    </location>
</feature>
<evidence type="ECO:0000256" key="5">
    <source>
        <dbReference type="HAMAP-Rule" id="MF_00182"/>
    </source>
</evidence>
<dbReference type="Pfam" id="PF02911">
    <property type="entry name" value="Formyl_trans_C"/>
    <property type="match status" value="1"/>
</dbReference>
<dbReference type="EMBL" id="CP030759">
    <property type="protein sequence ID" value="AXA34927.1"/>
    <property type="molecule type" value="Genomic_DNA"/>
</dbReference>
<dbReference type="FunFam" id="3.40.50.12230:FF:000001">
    <property type="entry name" value="Methionyl-tRNA formyltransferase"/>
    <property type="match status" value="1"/>
</dbReference>
<protein>
    <recommendedName>
        <fullName evidence="2 5">Methionyl-tRNA formyltransferase</fullName>
        <ecNumber evidence="2 5">2.1.2.9</ecNumber>
    </recommendedName>
</protein>
<feature type="binding site" evidence="5">
    <location>
        <begin position="104"/>
        <end position="107"/>
    </location>
    <ligand>
        <name>(6S)-5,6,7,8-tetrahydrofolate</name>
        <dbReference type="ChEBI" id="CHEBI:57453"/>
    </ligand>
</feature>
<name>A0A2Z4Y164_SUMC1</name>
<dbReference type="Pfam" id="PF00551">
    <property type="entry name" value="Formyl_trans_N"/>
    <property type="match status" value="1"/>
</dbReference>
<dbReference type="InterPro" id="IPR044135">
    <property type="entry name" value="Met-tRNA-FMT_C"/>
</dbReference>
<dbReference type="CDD" id="cd08704">
    <property type="entry name" value="Met_tRNA_FMT_C"/>
    <property type="match status" value="1"/>
</dbReference>
<organism evidence="8 9">
    <name type="scientific">Sumerlaea chitinivorans</name>
    <dbReference type="NCBI Taxonomy" id="2250252"/>
    <lineage>
        <taxon>Bacteria</taxon>
        <taxon>Candidatus Sumerlaeota</taxon>
        <taxon>Candidatus Sumerlaeia</taxon>
        <taxon>Candidatus Sumerlaeales</taxon>
        <taxon>Candidatus Sumerlaeaceae</taxon>
        <taxon>Candidatus Sumerlaea</taxon>
    </lineage>
</organism>
<dbReference type="PANTHER" id="PTHR11138:SF5">
    <property type="entry name" value="METHIONYL-TRNA FORMYLTRANSFERASE, MITOCHONDRIAL"/>
    <property type="match status" value="1"/>
</dbReference>
<accession>A0A2Z4Y164</accession>
<dbReference type="Gene3D" id="3.40.50.12230">
    <property type="match status" value="1"/>
</dbReference>
<comment type="similarity">
    <text evidence="1 5">Belongs to the Fmt family.</text>
</comment>
<dbReference type="NCBIfam" id="TIGR00460">
    <property type="entry name" value="fmt"/>
    <property type="match status" value="1"/>
</dbReference>
<evidence type="ECO:0000259" key="7">
    <source>
        <dbReference type="Pfam" id="PF02911"/>
    </source>
</evidence>
<dbReference type="AlphaFoldDB" id="A0A2Z4Y164"/>
<keyword evidence="4 5" id="KW-0648">Protein biosynthesis</keyword>
<dbReference type="InterPro" id="IPR041711">
    <property type="entry name" value="Met-tRNA-FMT_N"/>
</dbReference>
<dbReference type="InterPro" id="IPR036477">
    <property type="entry name" value="Formyl_transf_N_sf"/>
</dbReference>
<dbReference type="CDD" id="cd08646">
    <property type="entry name" value="FMT_core_Met-tRNA-FMT_N"/>
    <property type="match status" value="1"/>
</dbReference>
<evidence type="ECO:0000256" key="1">
    <source>
        <dbReference type="ARBA" id="ARBA00010699"/>
    </source>
</evidence>
<evidence type="ECO:0000313" key="8">
    <source>
        <dbReference type="EMBL" id="AXA34927.1"/>
    </source>
</evidence>
<gene>
    <name evidence="5" type="primary">fmt</name>
    <name evidence="8" type="ORF">BRCON_0150</name>
</gene>
<evidence type="ECO:0000256" key="3">
    <source>
        <dbReference type="ARBA" id="ARBA00022679"/>
    </source>
</evidence>
<comment type="catalytic activity">
    <reaction evidence="5">
        <text>L-methionyl-tRNA(fMet) + (6R)-10-formyltetrahydrofolate = N-formyl-L-methionyl-tRNA(fMet) + (6S)-5,6,7,8-tetrahydrofolate + H(+)</text>
        <dbReference type="Rhea" id="RHEA:24380"/>
        <dbReference type="Rhea" id="RHEA-COMP:9952"/>
        <dbReference type="Rhea" id="RHEA-COMP:9953"/>
        <dbReference type="ChEBI" id="CHEBI:15378"/>
        <dbReference type="ChEBI" id="CHEBI:57453"/>
        <dbReference type="ChEBI" id="CHEBI:78530"/>
        <dbReference type="ChEBI" id="CHEBI:78844"/>
        <dbReference type="ChEBI" id="CHEBI:195366"/>
        <dbReference type="EC" id="2.1.2.9"/>
    </reaction>
</comment>
<dbReference type="SUPFAM" id="SSF53328">
    <property type="entry name" value="Formyltransferase"/>
    <property type="match status" value="1"/>
</dbReference>
<evidence type="ECO:0000259" key="6">
    <source>
        <dbReference type="Pfam" id="PF00551"/>
    </source>
</evidence>
<feature type="domain" description="Formyl transferase N-terminal" evidence="6">
    <location>
        <begin position="2"/>
        <end position="175"/>
    </location>
</feature>
<dbReference type="GO" id="GO:0004479">
    <property type="term" value="F:methionyl-tRNA formyltransferase activity"/>
    <property type="evidence" value="ECO:0007669"/>
    <property type="project" value="UniProtKB-UniRule"/>
</dbReference>
<proteinExistence type="inferred from homology"/>
<comment type="function">
    <text evidence="5">Attaches a formyl group to the free amino group of methionyl-tRNA(fMet). The formyl group appears to play a dual role in the initiator identity of N-formylmethionyl-tRNA by promoting its recognition by IF2 and preventing the misappropriation of this tRNA by the elongation apparatus.</text>
</comment>
<keyword evidence="3 5" id="KW-0808">Transferase</keyword>
<dbReference type="InterPro" id="IPR005793">
    <property type="entry name" value="Formyl_trans_C"/>
</dbReference>
<dbReference type="SUPFAM" id="SSF50486">
    <property type="entry name" value="FMT C-terminal domain-like"/>
    <property type="match status" value="1"/>
</dbReference>
<dbReference type="InterPro" id="IPR005794">
    <property type="entry name" value="Fmt"/>
</dbReference>
<evidence type="ECO:0000256" key="2">
    <source>
        <dbReference type="ARBA" id="ARBA00012261"/>
    </source>
</evidence>
<sequence>MGTPQFAVPALEKLIESHHEVVAVVTQPDKTAGRGRKVVPPPVKELALAHNIPVFQPEKLRGTNFHEVLRPFNPDVIVVAAYGKILPPEILKLPRYGCINIHASLLPKYRGAAPIQWAIINGERKTGVTIMLLDEGMDTGNIIATEEVEILDDDDAVSLSNMLSVVGANLLLEVLAKIEATGKVESTPQDHSLATYAPLLKKSDGLIDWNLTTEQIICRIQGLQPWPTAFSFLSGKMWKFLRAEPFEDPDNLYFAWLTKQDPKYQPLPGFVTATIRGRGFTVKTGDGHLLVTKVQPEAKAVMSGADAVNGKLVKPGDLFISDPNFLLGRSDESA</sequence>
<dbReference type="Proteomes" id="UP000262583">
    <property type="component" value="Chromosome"/>
</dbReference>
<dbReference type="InterPro" id="IPR002376">
    <property type="entry name" value="Formyl_transf_N"/>
</dbReference>
<dbReference type="KEGG" id="schv:BRCON_0150"/>
<dbReference type="GO" id="GO:0005829">
    <property type="term" value="C:cytosol"/>
    <property type="evidence" value="ECO:0007669"/>
    <property type="project" value="TreeGrafter"/>
</dbReference>
<dbReference type="HAMAP" id="MF_00182">
    <property type="entry name" value="Formyl_trans"/>
    <property type="match status" value="1"/>
</dbReference>
<evidence type="ECO:0000256" key="4">
    <source>
        <dbReference type="ARBA" id="ARBA00022917"/>
    </source>
</evidence>
<evidence type="ECO:0000313" key="9">
    <source>
        <dbReference type="Proteomes" id="UP000262583"/>
    </source>
</evidence>
<reference evidence="8 9" key="1">
    <citation type="submission" date="2018-05" db="EMBL/GenBank/DDBJ databases">
        <title>A metagenomic window into the 2 km-deep terrestrial subsurface aquifer revealed taxonomically and functionally diverse microbial community comprising novel uncultured bacterial lineages.</title>
        <authorList>
            <person name="Kadnikov V.V."/>
            <person name="Mardanov A.V."/>
            <person name="Beletsky A.V."/>
            <person name="Banks D."/>
            <person name="Pimenov N.V."/>
            <person name="Frank Y.A."/>
            <person name="Karnachuk O.V."/>
            <person name="Ravin N.V."/>
        </authorList>
    </citation>
    <scope>NUCLEOTIDE SEQUENCE [LARGE SCALE GENOMIC DNA]</scope>
    <source>
        <strain evidence="8">BY</strain>
    </source>
</reference>